<accession>A0A318QBD8</accession>
<organism evidence="1 2">
    <name type="scientific">Novacetimonas pomaceti</name>
    <dbReference type="NCBI Taxonomy" id="2021998"/>
    <lineage>
        <taxon>Bacteria</taxon>
        <taxon>Pseudomonadati</taxon>
        <taxon>Pseudomonadota</taxon>
        <taxon>Alphaproteobacteria</taxon>
        <taxon>Acetobacterales</taxon>
        <taxon>Acetobacteraceae</taxon>
        <taxon>Novacetimonas</taxon>
    </lineage>
</organism>
<proteinExistence type="predicted"/>
<feature type="non-terminal residue" evidence="1">
    <location>
        <position position="1"/>
    </location>
</feature>
<dbReference type="Proteomes" id="UP000247609">
    <property type="component" value="Unassembled WGS sequence"/>
</dbReference>
<comment type="caution">
    <text evidence="1">The sequence shown here is derived from an EMBL/GenBank/DDBJ whole genome shotgun (WGS) entry which is preliminary data.</text>
</comment>
<dbReference type="RefSeq" id="WP_207781396.1">
    <property type="nucleotide sequence ID" value="NZ_NOXG01000027.1"/>
</dbReference>
<sequence length="85" mass="9558">RYGWDRSNGMKRLIATLYSLTPSQGTPTRQAASSMRIMATAWDGGPLLCEIPIYFRRPEIRQKIAAKRLNKIVAGIQLGIINVKK</sequence>
<reference evidence="1 2" key="1">
    <citation type="submission" date="2017-07" db="EMBL/GenBank/DDBJ databases">
        <title>A draft genome sequence of Komagataeibacter sp. T5K1.</title>
        <authorList>
            <person name="Skraban J."/>
            <person name="Cleenwerck I."/>
            <person name="Vandamme P."/>
            <person name="Trcek J."/>
        </authorList>
    </citation>
    <scope>NUCLEOTIDE SEQUENCE [LARGE SCALE GENOMIC DNA]</scope>
    <source>
        <strain evidence="1 2">T5K1</strain>
    </source>
</reference>
<evidence type="ECO:0000313" key="1">
    <source>
        <dbReference type="EMBL" id="PYD74718.1"/>
    </source>
</evidence>
<evidence type="ECO:0000313" key="2">
    <source>
        <dbReference type="Proteomes" id="UP000247609"/>
    </source>
</evidence>
<name>A0A318QBD8_9PROT</name>
<gene>
    <name evidence="1" type="ORF">CFR71_13225</name>
</gene>
<dbReference type="EMBL" id="NOXG01000027">
    <property type="protein sequence ID" value="PYD74718.1"/>
    <property type="molecule type" value="Genomic_DNA"/>
</dbReference>
<dbReference type="AlphaFoldDB" id="A0A318QBD8"/>
<protein>
    <submittedName>
        <fullName evidence="1">Uncharacterized protein</fullName>
    </submittedName>
</protein>